<dbReference type="EMBL" id="MHRT01000010">
    <property type="protein sequence ID" value="OHA28734.1"/>
    <property type="molecule type" value="Genomic_DNA"/>
</dbReference>
<feature type="transmembrane region" description="Helical" evidence="1">
    <location>
        <begin position="52"/>
        <end position="82"/>
    </location>
</feature>
<reference evidence="2 3" key="1">
    <citation type="journal article" date="2016" name="Nat. Commun.">
        <title>Thousands of microbial genomes shed light on interconnected biogeochemical processes in an aquifer system.</title>
        <authorList>
            <person name="Anantharaman K."/>
            <person name="Brown C.T."/>
            <person name="Hug L.A."/>
            <person name="Sharon I."/>
            <person name="Castelle C.J."/>
            <person name="Probst A.J."/>
            <person name="Thomas B.C."/>
            <person name="Singh A."/>
            <person name="Wilkins M.J."/>
            <person name="Karaoz U."/>
            <person name="Brodie E.L."/>
            <person name="Williams K.H."/>
            <person name="Hubbard S.S."/>
            <person name="Banfield J.F."/>
        </authorList>
    </citation>
    <scope>NUCLEOTIDE SEQUENCE [LARGE SCALE GENOMIC DNA]</scope>
</reference>
<proteinExistence type="predicted"/>
<dbReference type="AlphaFoldDB" id="A0A1G2MY21"/>
<dbReference type="STRING" id="1802315.A3F51_03105"/>
<comment type="caution">
    <text evidence="2">The sequence shown here is derived from an EMBL/GenBank/DDBJ whole genome shotgun (WGS) entry which is preliminary data.</text>
</comment>
<keyword evidence="1" id="KW-0812">Transmembrane</keyword>
<dbReference type="Proteomes" id="UP000178089">
    <property type="component" value="Unassembled WGS sequence"/>
</dbReference>
<keyword evidence="1" id="KW-1133">Transmembrane helix</keyword>
<evidence type="ECO:0008006" key="4">
    <source>
        <dbReference type="Google" id="ProtNLM"/>
    </source>
</evidence>
<feature type="transmembrane region" description="Helical" evidence="1">
    <location>
        <begin position="12"/>
        <end position="32"/>
    </location>
</feature>
<organism evidence="2 3">
    <name type="scientific">Candidatus Taylorbacteria bacterium RIFCSPHIGHO2_12_FULL_45_16</name>
    <dbReference type="NCBI Taxonomy" id="1802315"/>
    <lineage>
        <taxon>Bacteria</taxon>
        <taxon>Candidatus Tayloriibacteriota</taxon>
    </lineage>
</organism>
<protein>
    <recommendedName>
        <fullName evidence="4">DUF2062 domain-containing protein</fullName>
    </recommendedName>
</protein>
<name>A0A1G2MY21_9BACT</name>
<evidence type="ECO:0000256" key="1">
    <source>
        <dbReference type="SAM" id="Phobius"/>
    </source>
</evidence>
<sequence length="88" mass="9766">MQHLNVRRTALSLGLFVGFLHLVWSIIVALGWAKPISDFILGLHHIQLSYTIAPFSLGTAIALILVTFISGYVFGLIFAVGWNMCKKH</sequence>
<accession>A0A1G2MY21</accession>
<evidence type="ECO:0000313" key="2">
    <source>
        <dbReference type="EMBL" id="OHA28734.1"/>
    </source>
</evidence>
<evidence type="ECO:0000313" key="3">
    <source>
        <dbReference type="Proteomes" id="UP000178089"/>
    </source>
</evidence>
<keyword evidence="1" id="KW-0472">Membrane</keyword>
<gene>
    <name evidence="2" type="ORF">A3F51_03105</name>
</gene>